<proteinExistence type="predicted"/>
<dbReference type="InterPro" id="IPR046347">
    <property type="entry name" value="bZIP_sf"/>
</dbReference>
<dbReference type="InterPro" id="IPR004827">
    <property type="entry name" value="bZIP"/>
</dbReference>
<dbReference type="PROSITE" id="PS00036">
    <property type="entry name" value="BZIP_BASIC"/>
    <property type="match status" value="1"/>
</dbReference>
<dbReference type="GO" id="GO:0003700">
    <property type="term" value="F:DNA-binding transcription factor activity"/>
    <property type="evidence" value="ECO:0007669"/>
    <property type="project" value="InterPro"/>
</dbReference>
<dbReference type="Gene3D" id="1.20.5.170">
    <property type="match status" value="1"/>
</dbReference>
<feature type="domain" description="BZIP" evidence="3">
    <location>
        <begin position="127"/>
        <end position="187"/>
    </location>
</feature>
<accession>A0A3D8QW21</accession>
<evidence type="ECO:0000313" key="4">
    <source>
        <dbReference type="EMBL" id="RDW65967.1"/>
    </source>
</evidence>
<feature type="compositionally biased region" description="Basic and acidic residues" evidence="2">
    <location>
        <begin position="193"/>
        <end position="211"/>
    </location>
</feature>
<dbReference type="EMBL" id="PDLM01000011">
    <property type="protein sequence ID" value="RDW65967.1"/>
    <property type="molecule type" value="Genomic_DNA"/>
</dbReference>
<name>A0A3D8QW21_9HELO</name>
<evidence type="ECO:0000256" key="2">
    <source>
        <dbReference type="SAM" id="MobiDB-lite"/>
    </source>
</evidence>
<keyword evidence="5" id="KW-1185">Reference proteome</keyword>
<evidence type="ECO:0000259" key="3">
    <source>
        <dbReference type="PROSITE" id="PS50217"/>
    </source>
</evidence>
<organism evidence="4 5">
    <name type="scientific">Coleophoma cylindrospora</name>
    <dbReference type="NCBI Taxonomy" id="1849047"/>
    <lineage>
        <taxon>Eukaryota</taxon>
        <taxon>Fungi</taxon>
        <taxon>Dikarya</taxon>
        <taxon>Ascomycota</taxon>
        <taxon>Pezizomycotina</taxon>
        <taxon>Leotiomycetes</taxon>
        <taxon>Helotiales</taxon>
        <taxon>Dermateaceae</taxon>
        <taxon>Coleophoma</taxon>
    </lineage>
</organism>
<feature type="region of interest" description="Disordered" evidence="2">
    <location>
        <begin position="185"/>
        <end position="211"/>
    </location>
</feature>
<feature type="coiled-coil region" evidence="1">
    <location>
        <begin position="149"/>
        <end position="183"/>
    </location>
</feature>
<sequence length="211" mass="23853">MANPVDNNPAYLTFDNNDFTFNAVWQNTYSFSNTTEFPTQPVLEALPQNWYPPETVAPRWSSTDFSSTPVSSCSPGECGSPQILSFQLGTGAAYTGPPYSPMDSGLLEMPQISVRVVTAADRSAVIRHRRQQQNRNAQRTFRQRRQRVLEMLGSELEQEKQKVELCRTEVERLITELEQLRKLLQTGNASKNTEYRPADPRIPAAEHSESV</sequence>
<comment type="caution">
    <text evidence="4">The sequence shown here is derived from an EMBL/GenBank/DDBJ whole genome shotgun (WGS) entry which is preliminary data.</text>
</comment>
<dbReference type="AlphaFoldDB" id="A0A3D8QW21"/>
<keyword evidence="1" id="KW-0175">Coiled coil</keyword>
<dbReference type="PROSITE" id="PS50217">
    <property type="entry name" value="BZIP"/>
    <property type="match status" value="1"/>
</dbReference>
<protein>
    <recommendedName>
        <fullName evidence="3">BZIP domain-containing protein</fullName>
    </recommendedName>
</protein>
<gene>
    <name evidence="4" type="ORF">BP6252_09602</name>
</gene>
<dbReference type="SUPFAM" id="SSF57959">
    <property type="entry name" value="Leucine zipper domain"/>
    <property type="match status" value="1"/>
</dbReference>
<reference evidence="4 5" key="1">
    <citation type="journal article" date="2018" name="IMA Fungus">
        <title>IMA Genome-F 9: Draft genome sequence of Annulohypoxylon stygium, Aspergillus mulundensis, Berkeleyomyces basicola (syn. Thielaviopsis basicola), Ceratocystis smalleyi, two Cercospora beticola strains, Coleophoma cylindrospora, Fusarium fracticaudum, Phialophora cf. hyalina, and Morchella septimelata.</title>
        <authorList>
            <person name="Wingfield B.D."/>
            <person name="Bills G.F."/>
            <person name="Dong Y."/>
            <person name="Huang W."/>
            <person name="Nel W.J."/>
            <person name="Swalarsk-Parry B.S."/>
            <person name="Vaghefi N."/>
            <person name="Wilken P.M."/>
            <person name="An Z."/>
            <person name="de Beer Z.W."/>
            <person name="De Vos L."/>
            <person name="Chen L."/>
            <person name="Duong T.A."/>
            <person name="Gao Y."/>
            <person name="Hammerbacher A."/>
            <person name="Kikkert J.R."/>
            <person name="Li Y."/>
            <person name="Li H."/>
            <person name="Li K."/>
            <person name="Li Q."/>
            <person name="Liu X."/>
            <person name="Ma X."/>
            <person name="Naidoo K."/>
            <person name="Pethybridge S.J."/>
            <person name="Sun J."/>
            <person name="Steenkamp E.T."/>
            <person name="van der Nest M.A."/>
            <person name="van Wyk S."/>
            <person name="Wingfield M.J."/>
            <person name="Xiong C."/>
            <person name="Yue Q."/>
            <person name="Zhang X."/>
        </authorList>
    </citation>
    <scope>NUCLEOTIDE SEQUENCE [LARGE SCALE GENOMIC DNA]</scope>
    <source>
        <strain evidence="4 5">BP6252</strain>
    </source>
</reference>
<evidence type="ECO:0000313" key="5">
    <source>
        <dbReference type="Proteomes" id="UP000256645"/>
    </source>
</evidence>
<dbReference type="Proteomes" id="UP000256645">
    <property type="component" value="Unassembled WGS sequence"/>
</dbReference>
<evidence type="ECO:0000256" key="1">
    <source>
        <dbReference type="SAM" id="Coils"/>
    </source>
</evidence>